<dbReference type="EMBL" id="JARAWJ010000039">
    <property type="protein sequence ID" value="MDX3042547.1"/>
    <property type="molecule type" value="Genomic_DNA"/>
</dbReference>
<gene>
    <name evidence="2" type="ORF">PV383_36000</name>
</gene>
<protein>
    <submittedName>
        <fullName evidence="2">Uncharacterized protein</fullName>
    </submittedName>
</protein>
<evidence type="ECO:0000313" key="3">
    <source>
        <dbReference type="Proteomes" id="UP001282474"/>
    </source>
</evidence>
<organism evidence="2 3">
    <name type="scientific">Streptomyces caniscabiei</name>
    <dbReference type="NCBI Taxonomy" id="2746961"/>
    <lineage>
        <taxon>Bacteria</taxon>
        <taxon>Bacillati</taxon>
        <taxon>Actinomycetota</taxon>
        <taxon>Actinomycetes</taxon>
        <taxon>Kitasatosporales</taxon>
        <taxon>Streptomycetaceae</taxon>
        <taxon>Streptomyces</taxon>
    </lineage>
</organism>
<evidence type="ECO:0000256" key="1">
    <source>
        <dbReference type="SAM" id="MobiDB-lite"/>
    </source>
</evidence>
<comment type="caution">
    <text evidence="2">The sequence shown here is derived from an EMBL/GenBank/DDBJ whole genome shotgun (WGS) entry which is preliminary data.</text>
</comment>
<feature type="region of interest" description="Disordered" evidence="1">
    <location>
        <begin position="52"/>
        <end position="91"/>
    </location>
</feature>
<dbReference type="RefSeq" id="WP_193382856.1">
    <property type="nucleotide sequence ID" value="NZ_JABXWI010000031.1"/>
</dbReference>
<reference evidence="2 3" key="1">
    <citation type="journal article" date="2023" name="Microb. Genom.">
        <title>Mesoterricola silvestris gen. nov., sp. nov., Mesoterricola sediminis sp. nov., Geothrix oryzae sp. nov., Geothrix edaphica sp. nov., Geothrix rubra sp. nov., and Geothrix limicola sp. nov., six novel members of Acidobacteriota isolated from soils.</title>
        <authorList>
            <person name="Weisberg A.J."/>
            <person name="Pearce E."/>
            <person name="Kramer C.G."/>
            <person name="Chang J.H."/>
            <person name="Clarke C.R."/>
        </authorList>
    </citation>
    <scope>NUCLEOTIDE SEQUENCE [LARGE SCALE GENOMIC DNA]</scope>
    <source>
        <strain evidence="2 3">NE20-4-1</strain>
    </source>
</reference>
<name>A0ABU4MZK7_9ACTN</name>
<dbReference type="Proteomes" id="UP001282474">
    <property type="component" value="Unassembled WGS sequence"/>
</dbReference>
<keyword evidence="3" id="KW-1185">Reference proteome</keyword>
<proteinExistence type="predicted"/>
<accession>A0ABU4MZK7</accession>
<evidence type="ECO:0000313" key="2">
    <source>
        <dbReference type="EMBL" id="MDX3042547.1"/>
    </source>
</evidence>
<sequence length="91" mass="9909">MAKTAKITHIITGSERANDGVGLAFDEATHEREAKAAAESLRVSEETLKDLAKKRAQARAEAATARDTSNDRTYGPGQPDGMGPKRWWQRG</sequence>